<dbReference type="SMART" id="SM00257">
    <property type="entry name" value="LysM"/>
    <property type="match status" value="1"/>
</dbReference>
<dbReference type="SUPFAM" id="SSF54106">
    <property type="entry name" value="LysM domain"/>
    <property type="match status" value="1"/>
</dbReference>
<organism evidence="2 3">
    <name type="scientific">candidate division CSSED10-310 bacterium</name>
    <dbReference type="NCBI Taxonomy" id="2855610"/>
    <lineage>
        <taxon>Bacteria</taxon>
        <taxon>Bacteria division CSSED10-310</taxon>
    </lineage>
</organism>
<dbReference type="Proteomes" id="UP001594351">
    <property type="component" value="Unassembled WGS sequence"/>
</dbReference>
<dbReference type="PROSITE" id="PS51782">
    <property type="entry name" value="LYSM"/>
    <property type="match status" value="1"/>
</dbReference>
<dbReference type="InterPro" id="IPR018392">
    <property type="entry name" value="LysM"/>
</dbReference>
<accession>A0ABV6YS51</accession>
<dbReference type="Pfam" id="PF01476">
    <property type="entry name" value="LysM"/>
    <property type="match status" value="1"/>
</dbReference>
<feature type="domain" description="LysM" evidence="1">
    <location>
        <begin position="399"/>
        <end position="446"/>
    </location>
</feature>
<dbReference type="SUPFAM" id="SSF53850">
    <property type="entry name" value="Periplasmic binding protein-like II"/>
    <property type="match status" value="1"/>
</dbReference>
<dbReference type="CDD" id="cd00118">
    <property type="entry name" value="LysM"/>
    <property type="match status" value="1"/>
</dbReference>
<protein>
    <submittedName>
        <fullName evidence="2">PhnD/SsuA/transferrin family substrate-binding protein</fullName>
    </submittedName>
</protein>
<keyword evidence="3" id="KW-1185">Reference proteome</keyword>
<comment type="caution">
    <text evidence="2">The sequence shown here is derived from an EMBL/GenBank/DDBJ whole genome shotgun (WGS) entry which is preliminary data.</text>
</comment>
<sequence>MISLKRFISFTTYSPIWGLFFFLLSISFLLPSLESKEIIHFAFFDPDTESKNPLTAVSAIKPFADYIGQNVGVDIQVHYFLRKKDLQTFISQHKVGIALLHPLFIIENKDRLGLIPFAGPFLGDEMTYQSTLVVRKSDGYQTIQDLKGKTFAYTAMGDNNFDFLNRVIFDGQVIVETFFSKLIEASSPSSAVFAVLFKDADCAYLTAGLFEVITELNPRINRELTRIYTSPKIRRPSMCFFRDNISPELREKIARRILDMHETPFGQQTLLPFKVDGFRPITYDVFKPLVAQLSASSAPLALLPKKKKQKEPDVNRILHHPDKTGTGITKIEQTYVSDKNSVLVTVQINPNIKTDVVKMIYQVNNDPLQRMTMIGDSTGSFSATIPVPPSSTAPESDIIIYEVQPGDTLAKISQKSHGKLKKGIQIAAFNQLPSPDRIYVHQRLRLKRSGHYESVPVKLQIEITNKAGELILSDEQISSIVR</sequence>
<evidence type="ECO:0000313" key="2">
    <source>
        <dbReference type="EMBL" id="MFC1849022.1"/>
    </source>
</evidence>
<evidence type="ECO:0000259" key="1">
    <source>
        <dbReference type="PROSITE" id="PS51782"/>
    </source>
</evidence>
<dbReference type="Gene3D" id="3.10.350.10">
    <property type="entry name" value="LysM domain"/>
    <property type="match status" value="1"/>
</dbReference>
<dbReference type="PANTHER" id="PTHR35841">
    <property type="entry name" value="PHOSPHONATES-BINDING PERIPLASMIC PROTEIN"/>
    <property type="match status" value="1"/>
</dbReference>
<dbReference type="PANTHER" id="PTHR35841:SF1">
    <property type="entry name" value="PHOSPHONATES-BINDING PERIPLASMIC PROTEIN"/>
    <property type="match status" value="1"/>
</dbReference>
<dbReference type="Pfam" id="PF12974">
    <property type="entry name" value="Phosphonate-bd"/>
    <property type="match status" value="1"/>
</dbReference>
<reference evidence="2 3" key="1">
    <citation type="submission" date="2024-09" db="EMBL/GenBank/DDBJ databases">
        <title>Laminarin stimulates single cell rates of sulfate reduction while oxygen inhibits transcriptomic activity in coastal marine sediment.</title>
        <authorList>
            <person name="Lindsay M."/>
            <person name="Orcutt B."/>
            <person name="Emerson D."/>
            <person name="Stepanauskas R."/>
            <person name="D'Angelo T."/>
        </authorList>
    </citation>
    <scope>NUCLEOTIDE SEQUENCE [LARGE SCALE GENOMIC DNA]</scope>
    <source>
        <strain evidence="2">SAG AM-311-K15</strain>
    </source>
</reference>
<gene>
    <name evidence="2" type="ORF">ACFL27_02325</name>
</gene>
<dbReference type="EMBL" id="JBHPBY010000017">
    <property type="protein sequence ID" value="MFC1849022.1"/>
    <property type="molecule type" value="Genomic_DNA"/>
</dbReference>
<name>A0ABV6YS51_UNCC1</name>
<proteinExistence type="predicted"/>
<dbReference type="Gene3D" id="3.40.190.10">
    <property type="entry name" value="Periplasmic binding protein-like II"/>
    <property type="match status" value="2"/>
</dbReference>
<dbReference type="InterPro" id="IPR036779">
    <property type="entry name" value="LysM_dom_sf"/>
</dbReference>
<evidence type="ECO:0000313" key="3">
    <source>
        <dbReference type="Proteomes" id="UP001594351"/>
    </source>
</evidence>